<evidence type="ECO:0000256" key="1">
    <source>
        <dbReference type="ARBA" id="ARBA00003908"/>
    </source>
</evidence>
<evidence type="ECO:0000313" key="9">
    <source>
        <dbReference type="Proteomes" id="UP000029084"/>
    </source>
</evidence>
<dbReference type="GO" id="GO:0003984">
    <property type="term" value="F:acetolactate synthase activity"/>
    <property type="evidence" value="ECO:0007669"/>
    <property type="project" value="TreeGrafter"/>
</dbReference>
<comment type="subunit">
    <text evidence="3">Heterodimer composed of an alpha and a beta subunit.</text>
</comment>
<dbReference type="GO" id="GO:0047553">
    <property type="term" value="F:2-oxoglutarate synthase activity"/>
    <property type="evidence" value="ECO:0007669"/>
    <property type="project" value="UniProtKB-ARBA"/>
</dbReference>
<dbReference type="PANTHER" id="PTHR18968">
    <property type="entry name" value="THIAMINE PYROPHOSPHATE ENZYMES"/>
    <property type="match status" value="1"/>
</dbReference>
<evidence type="ECO:0000256" key="2">
    <source>
        <dbReference type="ARBA" id="ARBA00007812"/>
    </source>
</evidence>
<dbReference type="InterPro" id="IPR029035">
    <property type="entry name" value="DHS-like_NAD/FAD-binding_dom"/>
</dbReference>
<evidence type="ECO:0000259" key="6">
    <source>
        <dbReference type="Pfam" id="PF00205"/>
    </source>
</evidence>
<dbReference type="GO" id="GO:0019164">
    <property type="term" value="F:pyruvate synthase activity"/>
    <property type="evidence" value="ECO:0007669"/>
    <property type="project" value="UniProtKB-ARBA"/>
</dbReference>
<dbReference type="Pfam" id="PF02776">
    <property type="entry name" value="TPP_enzyme_N"/>
    <property type="match status" value="1"/>
</dbReference>
<dbReference type="Gene3D" id="3.40.50.970">
    <property type="match status" value="1"/>
</dbReference>
<comment type="similarity">
    <text evidence="2">Belongs to the TPP enzyme family.</text>
</comment>
<dbReference type="GO" id="GO:0009099">
    <property type="term" value="P:L-valine biosynthetic process"/>
    <property type="evidence" value="ECO:0007669"/>
    <property type="project" value="TreeGrafter"/>
</dbReference>
<dbReference type="GO" id="GO:0018491">
    <property type="term" value="F:2-oxobutyrate synthase activity"/>
    <property type="evidence" value="ECO:0007669"/>
    <property type="project" value="UniProtKB-ARBA"/>
</dbReference>
<dbReference type="GO" id="GO:0009097">
    <property type="term" value="P:isoleucine biosynthetic process"/>
    <property type="evidence" value="ECO:0007669"/>
    <property type="project" value="TreeGrafter"/>
</dbReference>
<dbReference type="Pfam" id="PF00205">
    <property type="entry name" value="TPP_enzyme_M"/>
    <property type="match status" value="1"/>
</dbReference>
<protein>
    <recommendedName>
        <fullName evidence="4">2-oxoacid oxidoreductase (ferredoxin)</fullName>
        <ecNumber evidence="4">1.2.7.11</ecNumber>
    </recommendedName>
</protein>
<organism evidence="8 9">
    <name type="scientific">Metallosphaera sedula</name>
    <dbReference type="NCBI Taxonomy" id="43687"/>
    <lineage>
        <taxon>Archaea</taxon>
        <taxon>Thermoproteota</taxon>
        <taxon>Thermoprotei</taxon>
        <taxon>Sulfolobales</taxon>
        <taxon>Sulfolobaceae</taxon>
        <taxon>Metallosphaera</taxon>
    </lineage>
</organism>
<proteinExistence type="inferred from homology"/>
<dbReference type="Proteomes" id="UP000029084">
    <property type="component" value="Chromosome"/>
</dbReference>
<evidence type="ECO:0000313" key="8">
    <source>
        <dbReference type="EMBL" id="AIM26365.1"/>
    </source>
</evidence>
<sequence length="552" mass="60450">MTSFWYYSDPTLSQPKRKEETVGREMTGDEALAYVLKEIGVKRVFTSNAVPDFLRERLAQYGLEIDISLSVREALELADAFARDSGDAGVVISTPGSSLLEGSSVVAQAFSDSVPLLMIGTLRSYRDVGKARVGELKSPDDVSSSLSPFIKFKERVISIEEITVTVEKGYKEALSNRMRPALVEIAEELFRLKAYPLSTAEQKPERKTPDKNTVAKVAEVMGNSKLPVVVAGYGVRASNASPQLLELAELLDAPVITTFRAKGVFPASHPLYAGEGLGAFSTEVASKLMMEADSILVLGSRLPQLSTAGWSMRYKGFLMHNNVDGEDIGKVVMPQLPIVADTGLFLKELITILKQKLKENIKREVRSEIASSRRVFTMKPHSGLWPYDVTRLLQQFKFSRYFVDLSAPTLDLVRLPIESPVWNTSESILEKGIGVAGVLQSNDPGALGITDLAGVLRNVGLIQQRAEKAKGVILVLNDGGATYLDTFKSDIPSIGKSGTFVDVDEFLERSTGAVTVDTYGGLKDILERRDPKLKVINVKIDPDYESIVLLKP</sequence>
<evidence type="ECO:0000256" key="4">
    <source>
        <dbReference type="ARBA" id="ARBA00012691"/>
    </source>
</evidence>
<evidence type="ECO:0000256" key="3">
    <source>
        <dbReference type="ARBA" id="ARBA00011631"/>
    </source>
</evidence>
<dbReference type="InterPro" id="IPR012001">
    <property type="entry name" value="Thiamin_PyroP_enz_TPP-bd_dom"/>
</dbReference>
<dbReference type="GO" id="GO:0050660">
    <property type="term" value="F:flavin adenine dinucleotide binding"/>
    <property type="evidence" value="ECO:0007669"/>
    <property type="project" value="TreeGrafter"/>
</dbReference>
<comment type="function">
    <text evidence="1">Catalyzes the coenzyme A-dependent oxidative decarboxylation of different 2-oxoacids such as 2-oxoglutarate, pyruvate and 2-oxobutyrate to form their CoA derivatives.</text>
</comment>
<dbReference type="GO" id="GO:0030976">
    <property type="term" value="F:thiamine pyrophosphate binding"/>
    <property type="evidence" value="ECO:0007669"/>
    <property type="project" value="InterPro"/>
</dbReference>
<dbReference type="Gene3D" id="3.40.50.1220">
    <property type="entry name" value="TPP-binding domain"/>
    <property type="match status" value="1"/>
</dbReference>
<feature type="domain" description="Thiamine pyrophosphate enzyme N-terminal TPP-binding" evidence="7">
    <location>
        <begin position="26"/>
        <end position="132"/>
    </location>
</feature>
<dbReference type="InterPro" id="IPR029061">
    <property type="entry name" value="THDP-binding"/>
</dbReference>
<feature type="domain" description="Thiamine pyrophosphate enzyme central" evidence="6">
    <location>
        <begin position="214"/>
        <end position="349"/>
    </location>
</feature>
<dbReference type="InterPro" id="IPR012000">
    <property type="entry name" value="Thiamin_PyroP_enz_cen_dom"/>
</dbReference>
<dbReference type="CDD" id="cd07035">
    <property type="entry name" value="TPP_PYR_POX_like"/>
    <property type="match status" value="1"/>
</dbReference>
<dbReference type="OMA" id="STAGWSM"/>
<dbReference type="GO" id="GO:0000287">
    <property type="term" value="F:magnesium ion binding"/>
    <property type="evidence" value="ECO:0007669"/>
    <property type="project" value="InterPro"/>
</dbReference>
<dbReference type="SUPFAM" id="SSF52518">
    <property type="entry name" value="Thiamin diphosphate-binding fold (THDP-binding)"/>
    <property type="match status" value="1"/>
</dbReference>
<name>A0A088E4T9_9CREN</name>
<comment type="catalytic activity">
    <reaction evidence="5">
        <text>a 2-oxocarboxylate + 2 oxidized [2Fe-2S]-[ferredoxin] + CoA = an acyl-CoA + 2 reduced [2Fe-2S]-[ferredoxin] + CO2 + H(+)</text>
        <dbReference type="Rhea" id="RHEA:42316"/>
        <dbReference type="Rhea" id="RHEA-COMP:10000"/>
        <dbReference type="Rhea" id="RHEA-COMP:10001"/>
        <dbReference type="ChEBI" id="CHEBI:15378"/>
        <dbReference type="ChEBI" id="CHEBI:16526"/>
        <dbReference type="ChEBI" id="CHEBI:33737"/>
        <dbReference type="ChEBI" id="CHEBI:33738"/>
        <dbReference type="ChEBI" id="CHEBI:35179"/>
        <dbReference type="ChEBI" id="CHEBI:57287"/>
        <dbReference type="ChEBI" id="CHEBI:58342"/>
        <dbReference type="EC" id="1.2.7.11"/>
    </reaction>
</comment>
<dbReference type="GO" id="GO:0005948">
    <property type="term" value="C:acetolactate synthase complex"/>
    <property type="evidence" value="ECO:0007669"/>
    <property type="project" value="TreeGrafter"/>
</dbReference>
<accession>A0A088E4T9</accession>
<dbReference type="PANTHER" id="PTHR18968:SF13">
    <property type="entry name" value="ACETOLACTATE SYNTHASE CATALYTIC SUBUNIT, MITOCHONDRIAL"/>
    <property type="match status" value="1"/>
</dbReference>
<dbReference type="EC" id="1.2.7.11" evidence="4"/>
<dbReference type="InterPro" id="IPR045229">
    <property type="entry name" value="TPP_enz"/>
</dbReference>
<evidence type="ECO:0000256" key="5">
    <source>
        <dbReference type="ARBA" id="ARBA00048893"/>
    </source>
</evidence>
<reference evidence="8 9" key="1">
    <citation type="journal article" date="2014" name="J. Bacteriol.">
        <title>Role of an Archaeal PitA Transporter in the Copper and Arsenic Resistance of Metallosphaera sedula, an Extreme Thermoacidophile.</title>
        <authorList>
            <person name="McCarthy S."/>
            <person name="Ai C."/>
            <person name="Wheaton G."/>
            <person name="Tevatia R."/>
            <person name="Eckrich V."/>
            <person name="Kelly R."/>
            <person name="Blum P."/>
        </authorList>
    </citation>
    <scope>NUCLEOTIDE SEQUENCE [LARGE SCALE GENOMIC DNA]</scope>
    <source>
        <strain evidence="8 9">CuR1</strain>
    </source>
</reference>
<dbReference type="AlphaFoldDB" id="A0A088E4T9"/>
<dbReference type="SUPFAM" id="SSF52467">
    <property type="entry name" value="DHS-like NAD/FAD-binding domain"/>
    <property type="match status" value="1"/>
</dbReference>
<evidence type="ECO:0000259" key="7">
    <source>
        <dbReference type="Pfam" id="PF02776"/>
    </source>
</evidence>
<gene>
    <name evidence="8" type="ORF">HA72_0201</name>
</gene>
<dbReference type="EMBL" id="CP008822">
    <property type="protein sequence ID" value="AIM26365.1"/>
    <property type="molecule type" value="Genomic_DNA"/>
</dbReference>